<protein>
    <submittedName>
        <fullName evidence="1">Uncharacterized protein</fullName>
    </submittedName>
</protein>
<comment type="caution">
    <text evidence="1">The sequence shown here is derived from an EMBL/GenBank/DDBJ whole genome shotgun (WGS) entry which is preliminary data.</text>
</comment>
<keyword evidence="2" id="KW-1185">Reference proteome</keyword>
<organism evidence="1 2">
    <name type="scientific">Camellia lanceoleosa</name>
    <dbReference type="NCBI Taxonomy" id="1840588"/>
    <lineage>
        <taxon>Eukaryota</taxon>
        <taxon>Viridiplantae</taxon>
        <taxon>Streptophyta</taxon>
        <taxon>Embryophyta</taxon>
        <taxon>Tracheophyta</taxon>
        <taxon>Spermatophyta</taxon>
        <taxon>Magnoliopsida</taxon>
        <taxon>eudicotyledons</taxon>
        <taxon>Gunneridae</taxon>
        <taxon>Pentapetalae</taxon>
        <taxon>asterids</taxon>
        <taxon>Ericales</taxon>
        <taxon>Theaceae</taxon>
        <taxon>Camellia</taxon>
    </lineage>
</organism>
<reference evidence="1 2" key="1">
    <citation type="journal article" date="2022" name="Plant J.">
        <title>Chromosome-level genome of Camellia lanceoleosa provides a valuable resource for understanding genome evolution and self-incompatibility.</title>
        <authorList>
            <person name="Gong W."/>
            <person name="Xiao S."/>
            <person name="Wang L."/>
            <person name="Liao Z."/>
            <person name="Chang Y."/>
            <person name="Mo W."/>
            <person name="Hu G."/>
            <person name="Li W."/>
            <person name="Zhao G."/>
            <person name="Zhu H."/>
            <person name="Hu X."/>
            <person name="Ji K."/>
            <person name="Xiang X."/>
            <person name="Song Q."/>
            <person name="Yuan D."/>
            <person name="Jin S."/>
            <person name="Zhang L."/>
        </authorList>
    </citation>
    <scope>NUCLEOTIDE SEQUENCE [LARGE SCALE GENOMIC DNA]</scope>
    <source>
        <strain evidence="1">SQ_2022a</strain>
    </source>
</reference>
<sequence length="120" mass="13506">MRLASQHSWAATDAYLRRDHLSAQQFSMKARAEWMAAKGLNAKERLHNLESLVLLEQSVSPDRNRKGAGIVRCASLESLGCMEMEKLDEQQASSQQRPTSLRVITGIMLHLAHVPIDIHM</sequence>
<gene>
    <name evidence="1" type="ORF">LOK49_LG15G00823</name>
</gene>
<accession>A0ACC0FAM7</accession>
<proteinExistence type="predicted"/>
<evidence type="ECO:0000313" key="2">
    <source>
        <dbReference type="Proteomes" id="UP001060215"/>
    </source>
</evidence>
<name>A0ACC0FAM7_9ERIC</name>
<dbReference type="Proteomes" id="UP001060215">
    <property type="component" value="Chromosome 11"/>
</dbReference>
<evidence type="ECO:0000313" key="1">
    <source>
        <dbReference type="EMBL" id="KAI7984471.1"/>
    </source>
</evidence>
<dbReference type="EMBL" id="CM045768">
    <property type="protein sequence ID" value="KAI7984471.1"/>
    <property type="molecule type" value="Genomic_DNA"/>
</dbReference>